<evidence type="ECO:0000256" key="3">
    <source>
        <dbReference type="ARBA" id="ARBA00022475"/>
    </source>
</evidence>
<dbReference type="AlphaFoldDB" id="A0A1I7IL73"/>
<sequence length="172" mass="18918">MMMPRGQELLQPVNPAFIVVSLVVALAINLLPLGRVVWLPDMVLLLLAFWGVHQPLRVGMGIAFVLGLCMDVHQSALLGQHALAYATLMLGTSMIHRRLPWLGLWEQALQMLPLLAAAHAVELLVRMASGGIFPGLALLAAPLIETLLWPLASWILLAPQRRPPDRDENRPL</sequence>
<dbReference type="InterPro" id="IPR026034">
    <property type="entry name" value="MreD_proteobac"/>
</dbReference>
<dbReference type="Proteomes" id="UP000183656">
    <property type="component" value="Unassembled WGS sequence"/>
</dbReference>
<feature type="transmembrane region" description="Helical" evidence="8">
    <location>
        <begin position="108"/>
        <end position="125"/>
    </location>
</feature>
<keyword evidence="10" id="KW-1185">Reference proteome</keyword>
<keyword evidence="7 8" id="KW-0472">Membrane</keyword>
<evidence type="ECO:0000256" key="5">
    <source>
        <dbReference type="ARBA" id="ARBA00022960"/>
    </source>
</evidence>
<dbReference type="GO" id="GO:0005886">
    <property type="term" value="C:plasma membrane"/>
    <property type="evidence" value="ECO:0007669"/>
    <property type="project" value="UniProtKB-SubCell"/>
</dbReference>
<dbReference type="EMBL" id="FPBX01000017">
    <property type="protein sequence ID" value="SFU73653.1"/>
    <property type="molecule type" value="Genomic_DNA"/>
</dbReference>
<evidence type="ECO:0000256" key="6">
    <source>
        <dbReference type="ARBA" id="ARBA00022989"/>
    </source>
</evidence>
<evidence type="ECO:0000313" key="9">
    <source>
        <dbReference type="EMBL" id="SFU73653.1"/>
    </source>
</evidence>
<keyword evidence="6 8" id="KW-1133">Transmembrane helix</keyword>
<evidence type="ECO:0000256" key="4">
    <source>
        <dbReference type="ARBA" id="ARBA00022692"/>
    </source>
</evidence>
<proteinExistence type="inferred from homology"/>
<dbReference type="GO" id="GO:0008360">
    <property type="term" value="P:regulation of cell shape"/>
    <property type="evidence" value="ECO:0007669"/>
    <property type="project" value="UniProtKB-KW"/>
</dbReference>
<feature type="transmembrane region" description="Helical" evidence="8">
    <location>
        <begin position="132"/>
        <end position="157"/>
    </location>
</feature>
<comment type="similarity">
    <text evidence="2">Belongs to the MreD family.</text>
</comment>
<comment type="subcellular location">
    <subcellularLocation>
        <location evidence="1">Cell membrane</location>
        <topology evidence="1">Multi-pass membrane protein</topology>
    </subcellularLocation>
</comment>
<gene>
    <name evidence="9" type="ORF">SAMN04489707_101734</name>
</gene>
<dbReference type="PIRSF" id="PIRSF018472">
    <property type="entry name" value="MreD_proteobac"/>
    <property type="match status" value="1"/>
</dbReference>
<organism evidence="9 10">
    <name type="scientific">Paenacidovorax caeni</name>
    <dbReference type="NCBI Taxonomy" id="343013"/>
    <lineage>
        <taxon>Bacteria</taxon>
        <taxon>Pseudomonadati</taxon>
        <taxon>Pseudomonadota</taxon>
        <taxon>Betaproteobacteria</taxon>
        <taxon>Burkholderiales</taxon>
        <taxon>Comamonadaceae</taxon>
        <taxon>Paenacidovorax</taxon>
    </lineage>
</organism>
<dbReference type="NCBIfam" id="TIGR03426">
    <property type="entry name" value="shape_MreD"/>
    <property type="match status" value="1"/>
</dbReference>
<reference evidence="9 10" key="1">
    <citation type="submission" date="2016-10" db="EMBL/GenBank/DDBJ databases">
        <authorList>
            <person name="de Groot N.N."/>
        </authorList>
    </citation>
    <scope>NUCLEOTIDE SEQUENCE [LARGE SCALE GENOMIC DNA]</scope>
    <source>
        <strain evidence="9 10">R-24608</strain>
    </source>
</reference>
<name>A0A1I7IL73_9BURK</name>
<keyword evidence="3" id="KW-1003">Cell membrane</keyword>
<dbReference type="OrthoDB" id="5297408at2"/>
<evidence type="ECO:0000256" key="8">
    <source>
        <dbReference type="SAM" id="Phobius"/>
    </source>
</evidence>
<dbReference type="STRING" id="343013.SAMN04489707_101734"/>
<evidence type="ECO:0000256" key="2">
    <source>
        <dbReference type="ARBA" id="ARBA00007776"/>
    </source>
</evidence>
<feature type="transmembrane region" description="Helical" evidence="8">
    <location>
        <begin position="76"/>
        <end position="96"/>
    </location>
</feature>
<keyword evidence="4 8" id="KW-0812">Transmembrane</keyword>
<dbReference type="RefSeq" id="WP_054256085.1">
    <property type="nucleotide sequence ID" value="NZ_CYIG01000013.1"/>
</dbReference>
<feature type="transmembrane region" description="Helical" evidence="8">
    <location>
        <begin position="12"/>
        <end position="31"/>
    </location>
</feature>
<feature type="transmembrane region" description="Helical" evidence="8">
    <location>
        <begin position="43"/>
        <end position="69"/>
    </location>
</feature>
<evidence type="ECO:0000313" key="10">
    <source>
        <dbReference type="Proteomes" id="UP000183656"/>
    </source>
</evidence>
<protein>
    <submittedName>
        <fullName evidence="9">Rod shape-determining protein MreD</fullName>
    </submittedName>
</protein>
<accession>A0A1I7IL73</accession>
<dbReference type="InterPro" id="IPR007227">
    <property type="entry name" value="Cell_shape_determining_MreD"/>
</dbReference>
<dbReference type="Pfam" id="PF04093">
    <property type="entry name" value="MreD"/>
    <property type="match status" value="1"/>
</dbReference>
<evidence type="ECO:0000256" key="7">
    <source>
        <dbReference type="ARBA" id="ARBA00023136"/>
    </source>
</evidence>
<dbReference type="PANTHER" id="PTHR37484">
    <property type="entry name" value="ROD SHAPE-DETERMINING PROTEIN MRED"/>
    <property type="match status" value="1"/>
</dbReference>
<keyword evidence="5" id="KW-0133">Cell shape</keyword>
<evidence type="ECO:0000256" key="1">
    <source>
        <dbReference type="ARBA" id="ARBA00004651"/>
    </source>
</evidence>
<dbReference type="PANTHER" id="PTHR37484:SF1">
    <property type="entry name" value="ROD SHAPE-DETERMINING PROTEIN MRED"/>
    <property type="match status" value="1"/>
</dbReference>